<accession>A0ACC3MYJ5</accession>
<protein>
    <submittedName>
        <fullName evidence="1">Uncharacterized protein</fullName>
    </submittedName>
</protein>
<reference evidence="1" key="1">
    <citation type="submission" date="2023-07" db="EMBL/GenBank/DDBJ databases">
        <title>Black Yeasts Isolated from many extreme environments.</title>
        <authorList>
            <person name="Coleine C."/>
            <person name="Stajich J.E."/>
            <person name="Selbmann L."/>
        </authorList>
    </citation>
    <scope>NUCLEOTIDE SEQUENCE</scope>
    <source>
        <strain evidence="1">CCFEE 5714</strain>
    </source>
</reference>
<dbReference type="EMBL" id="JAUTXU010000123">
    <property type="protein sequence ID" value="KAK3706110.1"/>
    <property type="molecule type" value="Genomic_DNA"/>
</dbReference>
<comment type="caution">
    <text evidence="1">The sequence shown here is derived from an EMBL/GenBank/DDBJ whole genome shotgun (WGS) entry which is preliminary data.</text>
</comment>
<name>A0ACC3MYJ5_9PEZI</name>
<organism evidence="1 2">
    <name type="scientific">Vermiconidia calcicola</name>
    <dbReference type="NCBI Taxonomy" id="1690605"/>
    <lineage>
        <taxon>Eukaryota</taxon>
        <taxon>Fungi</taxon>
        <taxon>Dikarya</taxon>
        <taxon>Ascomycota</taxon>
        <taxon>Pezizomycotina</taxon>
        <taxon>Dothideomycetes</taxon>
        <taxon>Dothideomycetidae</taxon>
        <taxon>Mycosphaerellales</taxon>
        <taxon>Extremaceae</taxon>
        <taxon>Vermiconidia</taxon>
    </lineage>
</organism>
<evidence type="ECO:0000313" key="2">
    <source>
        <dbReference type="Proteomes" id="UP001281147"/>
    </source>
</evidence>
<proteinExistence type="predicted"/>
<evidence type="ECO:0000313" key="1">
    <source>
        <dbReference type="EMBL" id="KAK3706110.1"/>
    </source>
</evidence>
<dbReference type="Proteomes" id="UP001281147">
    <property type="component" value="Unassembled WGS sequence"/>
</dbReference>
<keyword evidence="2" id="KW-1185">Reference proteome</keyword>
<sequence>MSKGPFKRVLDSGIVEIPIGSSSEDSYNTKQFVYGQANSAGSKPFVALGVALTTRHRSEMSAQSSEESILATTALPATAVSAAPLQWLSQHHRMLFHYFISVTISIFDDSKATQRELRSAILPMAVDTTHGFPLLAATLSLASTHRLNLGLHQDVAEIEYWRDMSIAYLRRAPPDVGGSTANVHSATALMLCIRDAISGNSTSSWRLHLQGAITILEKQEGHLTHKDSDCRRLLGKLAKSLQLRSLHPSCLLDGRSKTEATLNDFEVLGLSPDLAAILCEVHVLHLDRAMLQEVETNSDSSAMARIWGAWNGRCTQTICRAEALFQEPLSNCDSIIAIHQLYAHAAVLMIYACMVWEPLVDTGLRKSQQAVSGLLPRVHQDASARASTMLTFPLFTIGCFLSSRADRQMVSSLLERGEEEHGKRKFDICVDVS</sequence>
<gene>
    <name evidence="1" type="ORF">LTR37_012937</name>
</gene>